<feature type="domain" description="Inosine/uridine-preferring nucleoside hydrolase" evidence="2">
    <location>
        <begin position="476"/>
        <end position="822"/>
    </location>
</feature>
<dbReference type="Proteomes" id="UP000525078">
    <property type="component" value="Unassembled WGS sequence"/>
</dbReference>
<protein>
    <recommendedName>
        <fullName evidence="2">Inosine/uridine-preferring nucleoside hydrolase domain-containing protein</fullName>
    </recommendedName>
</protein>
<evidence type="ECO:0000313" key="3">
    <source>
        <dbReference type="EMBL" id="KAF4358849.1"/>
    </source>
</evidence>
<dbReference type="GO" id="GO:0016799">
    <property type="term" value="F:hydrolase activity, hydrolyzing N-glycosyl compounds"/>
    <property type="evidence" value="ECO:0007669"/>
    <property type="project" value="InterPro"/>
</dbReference>
<dbReference type="AlphaFoldDB" id="A0A7J6EMB7"/>
<gene>
    <name evidence="3" type="ORF">F8388_013653</name>
</gene>
<dbReference type="InterPro" id="IPR001910">
    <property type="entry name" value="Inosine/uridine_hydrolase_dom"/>
</dbReference>
<sequence>NFHTAKGTPRPRPRRILLDTDVDTDDFFALLYLLKLNRSDFDLEGVTINTNAWSNAGHAVNQLYDILYMMGRDDVAVGVGGEGGILKDGTILPNGVTTTGGCRYRQAIPVGIGGRMDVDTNFGIRKAFLPQGSRRYRPTTQPTTQQVMYDKISAGPITVMAIGAHTNLAIFLMKYPHLKKNVEHIYVMGGGVKSKNPTGCCPKNSTSCTRQQCGDPGNLYTAYTSNPYAEFNIFGDPFAAYQVFHSGIPITLIPLDATNTIPINKEFFDTFEKTQNTYEAQYTFQSLKMARDTWFGDQFYTSYFMWDSFTSGVAVSIMSNLNKKNGENEFAEMEYMNITVVTSNKPYGISDGSNPFFDGLKVPKFNLKRGGVHSGHVQTGLEDPFCIAKNNGKGRCKDGYTEVVTGPEAVRVLVATKAKLNPDPNSPLDRTFYKSFLNVLNAPQNSGRFNFTTQFPNYKEVLYKPDLKKRRLGKPVVFDMDMSAGDFLALLYLLKVPLEVINLKAIIISPTGWANAATIDIVYDILHMMGRDDIPVGLGEVFALNQSLPTFSAVGDCKYIKAIPHGSGGFLDSDTLYGLARDLPRSPRRYTAENSIKYGAPRDTDHPELRQPLSQEVWDSVLKTLDPGLKITVLTNGPLTNLAKLISSNKKASSLIQHVYIVGGHISNGHMDKGNLFSVPSNNYAEFNMFLDPLAAKTVFESTLDITLIPLSVQRSVSSYKKILKKLSKTKTTAESRFALRLLSLLHLLKQNHSRYNHMDTFLGEILGAVFLANDHSQMSPSLQVKPIKVYAHGIESKDGQTWIDVKKGKSVKILENINDTVYYNVLAKQLSYEKQSAVIASFDEQNKHFMCNAYSEKICSKWKHKVNAKTDVQDGLSFLAFDLGGPCAERLKTHMKCQQHILPC</sequence>
<dbReference type="PANTHER" id="PTHR46692">
    <property type="entry name" value="INOSINE-URIDINE PREFERRING NUCLEOSIDE HYDROLASE FAMILY PROTEIN"/>
    <property type="match status" value="1"/>
</dbReference>
<dbReference type="PANTHER" id="PTHR46692:SF1">
    <property type="entry name" value="NUCLEOSIDE HYDROLASE 3-RELATED"/>
    <property type="match status" value="1"/>
</dbReference>
<name>A0A7J6EMB7_CANSA</name>
<evidence type="ECO:0000259" key="2">
    <source>
        <dbReference type="Pfam" id="PF01156"/>
    </source>
</evidence>
<evidence type="ECO:0000313" key="4">
    <source>
        <dbReference type="Proteomes" id="UP000525078"/>
    </source>
</evidence>
<dbReference type="Pfam" id="PF01156">
    <property type="entry name" value="IU_nuc_hydro"/>
    <property type="match status" value="2"/>
</dbReference>
<feature type="domain" description="Inosine/uridine-preferring nucleoside hydrolase" evidence="2">
    <location>
        <begin position="16"/>
        <end position="344"/>
    </location>
</feature>
<comment type="similarity">
    <text evidence="1">Belongs to the IUNH family.</text>
</comment>
<evidence type="ECO:0000256" key="1">
    <source>
        <dbReference type="ARBA" id="ARBA00009176"/>
    </source>
</evidence>
<dbReference type="Gene3D" id="3.90.245.10">
    <property type="entry name" value="Ribonucleoside hydrolase-like"/>
    <property type="match status" value="2"/>
</dbReference>
<dbReference type="EMBL" id="JAATIP010000220">
    <property type="protein sequence ID" value="KAF4358849.1"/>
    <property type="molecule type" value="Genomic_DNA"/>
</dbReference>
<reference evidence="3 4" key="1">
    <citation type="journal article" date="2020" name="bioRxiv">
        <title>Sequence and annotation of 42 cannabis genomes reveals extensive copy number variation in cannabinoid synthesis and pathogen resistance genes.</title>
        <authorList>
            <person name="Mckernan K.J."/>
            <person name="Helbert Y."/>
            <person name="Kane L.T."/>
            <person name="Ebling H."/>
            <person name="Zhang L."/>
            <person name="Liu B."/>
            <person name="Eaton Z."/>
            <person name="Mclaughlin S."/>
            <person name="Kingan S."/>
            <person name="Baybayan P."/>
            <person name="Concepcion G."/>
            <person name="Jordan M."/>
            <person name="Riva A."/>
            <person name="Barbazuk W."/>
            <person name="Harkins T."/>
        </authorList>
    </citation>
    <scope>NUCLEOTIDE SEQUENCE [LARGE SCALE GENOMIC DNA]</scope>
    <source>
        <strain evidence="4">cv. Jamaican Lion 4</strain>
        <tissue evidence="3">Leaf</tissue>
    </source>
</reference>
<organism evidence="3 4">
    <name type="scientific">Cannabis sativa</name>
    <name type="common">Hemp</name>
    <name type="synonym">Marijuana</name>
    <dbReference type="NCBI Taxonomy" id="3483"/>
    <lineage>
        <taxon>Eukaryota</taxon>
        <taxon>Viridiplantae</taxon>
        <taxon>Streptophyta</taxon>
        <taxon>Embryophyta</taxon>
        <taxon>Tracheophyta</taxon>
        <taxon>Spermatophyta</taxon>
        <taxon>Magnoliopsida</taxon>
        <taxon>eudicotyledons</taxon>
        <taxon>Gunneridae</taxon>
        <taxon>Pentapetalae</taxon>
        <taxon>rosids</taxon>
        <taxon>fabids</taxon>
        <taxon>Rosales</taxon>
        <taxon>Cannabaceae</taxon>
        <taxon>Cannabis</taxon>
    </lineage>
</organism>
<feature type="non-terminal residue" evidence="3">
    <location>
        <position position="1"/>
    </location>
</feature>
<dbReference type="SUPFAM" id="SSF53590">
    <property type="entry name" value="Nucleoside hydrolase"/>
    <property type="match status" value="2"/>
</dbReference>
<dbReference type="InterPro" id="IPR036452">
    <property type="entry name" value="Ribo_hydro-like"/>
</dbReference>
<comment type="caution">
    <text evidence="3">The sequence shown here is derived from an EMBL/GenBank/DDBJ whole genome shotgun (WGS) entry which is preliminary data.</text>
</comment>
<accession>A0A7J6EMB7</accession>
<proteinExistence type="inferred from homology"/>